<keyword evidence="1" id="KW-1133">Transmembrane helix</keyword>
<dbReference type="Proteomes" id="UP000887566">
    <property type="component" value="Unplaced"/>
</dbReference>
<dbReference type="AlphaFoldDB" id="A0A914W0H9"/>
<proteinExistence type="predicted"/>
<keyword evidence="1" id="KW-0472">Membrane</keyword>
<dbReference type="PANTHER" id="PTHR34851">
    <property type="entry name" value="PROTEIN CBG05235-RELATED"/>
    <property type="match status" value="1"/>
</dbReference>
<reference evidence="4" key="1">
    <citation type="submission" date="2022-11" db="UniProtKB">
        <authorList>
            <consortium name="WormBaseParasite"/>
        </authorList>
    </citation>
    <scope>IDENTIFICATION</scope>
</reference>
<protein>
    <submittedName>
        <fullName evidence="4">Leukocyte surface antigen CD47</fullName>
    </submittedName>
</protein>
<sequence length="191" mass="21462">MIQVRPQFDPNDPKYHTCCGCHVMTGAKIAASFNTAGIIFIPILIIVVLGVHDELRGNGSVLAQYLGGLLIPILVLGCLWYGLIKEREGFLIPMLAFLIIVLIQLGVAVFFLLIWTLSMMYESSKNSIFTIVVAALVICCSLFILECWFFVVIKNAYYYIKHKRWLSTGGIIYVQQLQQGYIAVQKENPEP</sequence>
<accession>A0A914W0H9</accession>
<evidence type="ECO:0000256" key="1">
    <source>
        <dbReference type="SAM" id="Phobius"/>
    </source>
</evidence>
<dbReference type="Pfam" id="PF22954">
    <property type="entry name" value="DUF7027"/>
    <property type="match status" value="1"/>
</dbReference>
<feature type="transmembrane region" description="Helical" evidence="1">
    <location>
        <begin position="90"/>
        <end position="115"/>
    </location>
</feature>
<evidence type="ECO:0000259" key="2">
    <source>
        <dbReference type="Pfam" id="PF22954"/>
    </source>
</evidence>
<keyword evidence="3" id="KW-1185">Reference proteome</keyword>
<evidence type="ECO:0000313" key="3">
    <source>
        <dbReference type="Proteomes" id="UP000887566"/>
    </source>
</evidence>
<feature type="transmembrane region" description="Helical" evidence="1">
    <location>
        <begin position="127"/>
        <end position="153"/>
    </location>
</feature>
<feature type="domain" description="DUF7027" evidence="2">
    <location>
        <begin position="25"/>
        <end position="114"/>
    </location>
</feature>
<feature type="transmembrane region" description="Helical" evidence="1">
    <location>
        <begin position="33"/>
        <end position="51"/>
    </location>
</feature>
<dbReference type="WBParaSite" id="PSAMB.scaffold2781size21327.g19104.t1">
    <property type="protein sequence ID" value="PSAMB.scaffold2781size21327.g19104.t1"/>
    <property type="gene ID" value="PSAMB.scaffold2781size21327.g19104"/>
</dbReference>
<dbReference type="InterPro" id="IPR054291">
    <property type="entry name" value="DUF7027"/>
</dbReference>
<organism evidence="3 4">
    <name type="scientific">Plectus sambesii</name>
    <dbReference type="NCBI Taxonomy" id="2011161"/>
    <lineage>
        <taxon>Eukaryota</taxon>
        <taxon>Metazoa</taxon>
        <taxon>Ecdysozoa</taxon>
        <taxon>Nematoda</taxon>
        <taxon>Chromadorea</taxon>
        <taxon>Plectida</taxon>
        <taxon>Plectina</taxon>
        <taxon>Plectoidea</taxon>
        <taxon>Plectidae</taxon>
        <taxon>Plectus</taxon>
    </lineage>
</organism>
<name>A0A914W0H9_9BILA</name>
<evidence type="ECO:0000313" key="4">
    <source>
        <dbReference type="WBParaSite" id="PSAMB.scaffold2781size21327.g19104.t1"/>
    </source>
</evidence>
<feature type="transmembrane region" description="Helical" evidence="1">
    <location>
        <begin position="63"/>
        <end position="83"/>
    </location>
</feature>
<keyword evidence="1" id="KW-0812">Transmembrane</keyword>